<reference evidence="1 2" key="1">
    <citation type="submission" date="2020-08" db="EMBL/GenBank/DDBJ databases">
        <title>Genomic Encyclopedia of Type Strains, Phase IV (KMG-IV): sequencing the most valuable type-strain genomes for metagenomic binning, comparative biology and taxonomic classification.</title>
        <authorList>
            <person name="Goeker M."/>
        </authorList>
    </citation>
    <scope>NUCLEOTIDE SEQUENCE [LARGE SCALE GENOMIC DNA]</scope>
    <source>
        <strain evidence="1 2">DSM 106146</strain>
    </source>
</reference>
<organism evidence="1 2">
    <name type="scientific">Catenibacillus scindens</name>
    <dbReference type="NCBI Taxonomy" id="673271"/>
    <lineage>
        <taxon>Bacteria</taxon>
        <taxon>Bacillati</taxon>
        <taxon>Bacillota</taxon>
        <taxon>Clostridia</taxon>
        <taxon>Lachnospirales</taxon>
        <taxon>Lachnospiraceae</taxon>
        <taxon>Catenibacillus</taxon>
    </lineage>
</organism>
<name>A0A7W8M4N3_9FIRM</name>
<evidence type="ECO:0000313" key="1">
    <source>
        <dbReference type="EMBL" id="MBB5264190.1"/>
    </source>
</evidence>
<proteinExistence type="predicted"/>
<dbReference type="InterPro" id="IPR041881">
    <property type="entry name" value="PqqD_sf"/>
</dbReference>
<dbReference type="Gene3D" id="1.10.10.1150">
    <property type="entry name" value="Coenzyme PQQ synthesis protein D (PqqD)"/>
    <property type="match status" value="1"/>
</dbReference>
<sequence length="90" mass="10185">MMKIKSGFIVRKIADQHMTVPVGERSQELHGMIGLNETGAFLWKLLEEDQTEESLVSALTLDYEVTQDQAKTSVQTFLSRLKDEGVLEDE</sequence>
<accession>A0A7W8M4N3</accession>
<dbReference type="InterPro" id="IPR008792">
    <property type="entry name" value="PQQD"/>
</dbReference>
<keyword evidence="2" id="KW-1185">Reference proteome</keyword>
<protein>
    <recommendedName>
        <fullName evidence="3">PqqD family protein</fullName>
    </recommendedName>
</protein>
<dbReference type="Pfam" id="PF05402">
    <property type="entry name" value="PqqD"/>
    <property type="match status" value="1"/>
</dbReference>
<dbReference type="AlphaFoldDB" id="A0A7W8M4N3"/>
<comment type="caution">
    <text evidence="1">The sequence shown here is derived from an EMBL/GenBank/DDBJ whole genome shotgun (WGS) entry which is preliminary data.</text>
</comment>
<evidence type="ECO:0000313" key="2">
    <source>
        <dbReference type="Proteomes" id="UP000543642"/>
    </source>
</evidence>
<gene>
    <name evidence="1" type="ORF">HNP82_001301</name>
</gene>
<evidence type="ECO:0008006" key="3">
    <source>
        <dbReference type="Google" id="ProtNLM"/>
    </source>
</evidence>
<dbReference type="Proteomes" id="UP000543642">
    <property type="component" value="Unassembled WGS sequence"/>
</dbReference>
<dbReference type="RefSeq" id="WP_243164673.1">
    <property type="nucleotide sequence ID" value="NZ_JACHFW010000004.1"/>
</dbReference>
<dbReference type="EMBL" id="JACHFW010000004">
    <property type="protein sequence ID" value="MBB5264190.1"/>
    <property type="molecule type" value="Genomic_DNA"/>
</dbReference>